<keyword evidence="7" id="KW-1185">Reference proteome</keyword>
<keyword evidence="3 4" id="KW-0732">Signal</keyword>
<dbReference type="PANTHER" id="PTHR30290:SF64">
    <property type="entry name" value="ABC TRANSPORTER PERIPLASMIC BINDING PROTEIN"/>
    <property type="match status" value="1"/>
</dbReference>
<dbReference type="GO" id="GO:0042884">
    <property type="term" value="P:microcin transport"/>
    <property type="evidence" value="ECO:0007669"/>
    <property type="project" value="TreeGrafter"/>
</dbReference>
<dbReference type="Gene3D" id="3.40.190.10">
    <property type="entry name" value="Periplasmic binding protein-like II"/>
    <property type="match status" value="1"/>
</dbReference>
<dbReference type="Pfam" id="PF00496">
    <property type="entry name" value="SBP_bac_5"/>
    <property type="match status" value="1"/>
</dbReference>
<dbReference type="InterPro" id="IPR000914">
    <property type="entry name" value="SBP_5_dom"/>
</dbReference>
<sequence length="629" mass="69742">MQSGKPDCFVRAPRPKRHSGARVVAALFAAALMTVPAAAEPRGGIAMHDAPKYADGFTSLGYVNPAAPKGGTLRLAVLGSFDSVNPFIIKGAPVAGAREYVYETLLARTYDEPFSLYGLIAESVDTPEDRSSVTFQLRPEARFADGKPITPDDVLFSWKLLKEKGRPNHRSYYSKVVKAEKIGERGVKFTFDGADREMPLIMGLMPVLPSHALTPESFEKTSFDKPIASGPYAVEEIEPGASITYRKNPDWWGRDLPFNRGQYNFERIRIDYYRDRTTMMEAFRKGLFDVLGDSDPIDAVRWADSFDFPAVENGLVKKLAFDVNVPAPMSGLAFNTRREVFADRRVREALTEVFDFEWLNKMLYRGLYARTESFFDRSELSSHGRAATDAERALLAPYAAELAPGILDGTFSQPQTDASGTNREGRKRAIQLLDEAGYELRDGRMVSKATGAPLTFEMICVSREQERLLLAYSHALAQIGVEGRVRLIDSAQFQRRATSFDFDLMQTTWASSLSPGNEQSFRWSSASAKQDGSFNYAGVESKGADAMIAAMLSAKTRAEFVAAVRALDRVLLSGRYAIPLYYAPKQWIAAWAQLRQPPVSTLYGARLETWWAEPSKSAATGAGTTEGER</sequence>
<dbReference type="InterPro" id="IPR030678">
    <property type="entry name" value="Peptide/Ni-bd"/>
</dbReference>
<dbReference type="Gene3D" id="3.10.105.10">
    <property type="entry name" value="Dipeptide-binding Protein, Domain 3"/>
    <property type="match status" value="1"/>
</dbReference>
<dbReference type="PANTHER" id="PTHR30290">
    <property type="entry name" value="PERIPLASMIC BINDING COMPONENT OF ABC TRANSPORTER"/>
    <property type="match status" value="1"/>
</dbReference>
<evidence type="ECO:0000256" key="4">
    <source>
        <dbReference type="SAM" id="SignalP"/>
    </source>
</evidence>
<gene>
    <name evidence="6" type="ORF">JDN41_15105</name>
</gene>
<comment type="subcellular location">
    <subcellularLocation>
        <location evidence="1">Periplasm</location>
    </subcellularLocation>
</comment>
<accession>A0A8I1GJ40</accession>
<comment type="similarity">
    <text evidence="2">Belongs to the bacterial solute-binding protein 5 family.</text>
</comment>
<proteinExistence type="inferred from homology"/>
<reference evidence="6 7" key="1">
    <citation type="submission" date="2020-12" db="EMBL/GenBank/DDBJ databases">
        <title>Revised draft genomes of Rhodomicrobium vannielii ATCC 17100 and Rhodomicrobium udaipurense JA643.</title>
        <authorList>
            <person name="Conners E.M."/>
            <person name="Davenport E.J."/>
            <person name="Bose A."/>
        </authorList>
    </citation>
    <scope>NUCLEOTIDE SEQUENCE [LARGE SCALE GENOMIC DNA]</scope>
    <source>
        <strain evidence="6 7">JA643</strain>
    </source>
</reference>
<feature type="domain" description="Solute-binding protein family 5" evidence="5">
    <location>
        <begin position="117"/>
        <end position="528"/>
    </location>
</feature>
<evidence type="ECO:0000259" key="5">
    <source>
        <dbReference type="Pfam" id="PF00496"/>
    </source>
</evidence>
<dbReference type="PIRSF" id="PIRSF002741">
    <property type="entry name" value="MppA"/>
    <property type="match status" value="1"/>
</dbReference>
<dbReference type="GO" id="GO:0030288">
    <property type="term" value="C:outer membrane-bounded periplasmic space"/>
    <property type="evidence" value="ECO:0007669"/>
    <property type="project" value="TreeGrafter"/>
</dbReference>
<dbReference type="GO" id="GO:0043190">
    <property type="term" value="C:ATP-binding cassette (ABC) transporter complex"/>
    <property type="evidence" value="ECO:0007669"/>
    <property type="project" value="InterPro"/>
</dbReference>
<dbReference type="Proteomes" id="UP000623250">
    <property type="component" value="Unassembled WGS sequence"/>
</dbReference>
<evidence type="ECO:0000256" key="1">
    <source>
        <dbReference type="ARBA" id="ARBA00004418"/>
    </source>
</evidence>
<evidence type="ECO:0000313" key="6">
    <source>
        <dbReference type="EMBL" id="MBJ7544880.1"/>
    </source>
</evidence>
<dbReference type="GO" id="GO:0015833">
    <property type="term" value="P:peptide transport"/>
    <property type="evidence" value="ECO:0007669"/>
    <property type="project" value="TreeGrafter"/>
</dbReference>
<evidence type="ECO:0000256" key="2">
    <source>
        <dbReference type="ARBA" id="ARBA00005695"/>
    </source>
</evidence>
<dbReference type="CDD" id="cd08497">
    <property type="entry name" value="MbnE-like"/>
    <property type="match status" value="1"/>
</dbReference>
<dbReference type="InterPro" id="IPR039424">
    <property type="entry name" value="SBP_5"/>
</dbReference>
<name>A0A8I1GJ40_9HYPH</name>
<dbReference type="EMBL" id="JAEMUK010000082">
    <property type="protein sequence ID" value="MBJ7544880.1"/>
    <property type="molecule type" value="Genomic_DNA"/>
</dbReference>
<evidence type="ECO:0000256" key="3">
    <source>
        <dbReference type="ARBA" id="ARBA00022729"/>
    </source>
</evidence>
<evidence type="ECO:0000313" key="7">
    <source>
        <dbReference type="Proteomes" id="UP000623250"/>
    </source>
</evidence>
<dbReference type="GO" id="GO:1904680">
    <property type="term" value="F:peptide transmembrane transporter activity"/>
    <property type="evidence" value="ECO:0007669"/>
    <property type="project" value="TreeGrafter"/>
</dbReference>
<dbReference type="SUPFAM" id="SSF53850">
    <property type="entry name" value="Periplasmic binding protein-like II"/>
    <property type="match status" value="1"/>
</dbReference>
<protein>
    <submittedName>
        <fullName evidence="6">ABC transporter substrate-binding protein</fullName>
    </submittedName>
</protein>
<dbReference type="AlphaFoldDB" id="A0A8I1GJ40"/>
<feature type="signal peptide" evidence="4">
    <location>
        <begin position="1"/>
        <end position="39"/>
    </location>
</feature>
<feature type="chain" id="PRO_5034553236" evidence="4">
    <location>
        <begin position="40"/>
        <end position="629"/>
    </location>
</feature>
<comment type="caution">
    <text evidence="6">The sequence shown here is derived from an EMBL/GenBank/DDBJ whole genome shotgun (WGS) entry which is preliminary data.</text>
</comment>
<organism evidence="6 7">
    <name type="scientific">Rhodomicrobium udaipurense</name>
    <dbReference type="NCBI Taxonomy" id="1202716"/>
    <lineage>
        <taxon>Bacteria</taxon>
        <taxon>Pseudomonadati</taxon>
        <taxon>Pseudomonadota</taxon>
        <taxon>Alphaproteobacteria</taxon>
        <taxon>Hyphomicrobiales</taxon>
        <taxon>Hyphomicrobiaceae</taxon>
        <taxon>Rhodomicrobium</taxon>
    </lineage>
</organism>